<reference evidence="2" key="1">
    <citation type="journal article" date="2022" name="Microb. Genom.">
        <title>A global pangenome for the wheat fungal pathogen Pyrenophora tritici-repentis and prediction of effector protein structural homology.</title>
        <authorList>
            <person name="Moolhuijzen P.M."/>
            <person name="See P.T."/>
            <person name="Shi G."/>
            <person name="Powell H.R."/>
            <person name="Cockram J."/>
            <person name="Jorgensen L.N."/>
            <person name="Benslimane H."/>
            <person name="Strelkov S.E."/>
            <person name="Turner J."/>
            <person name="Liu Z."/>
            <person name="Moffat C.S."/>
        </authorList>
    </citation>
    <scope>NUCLEOTIDE SEQUENCE [LARGE SCALE GENOMIC DNA]</scope>
</reference>
<evidence type="ECO:0000313" key="1">
    <source>
        <dbReference type="EMBL" id="KAI1507440.1"/>
    </source>
</evidence>
<organism evidence="1 2">
    <name type="scientific">Pyrenophora tritici-repentis</name>
    <dbReference type="NCBI Taxonomy" id="45151"/>
    <lineage>
        <taxon>Eukaryota</taxon>
        <taxon>Fungi</taxon>
        <taxon>Dikarya</taxon>
        <taxon>Ascomycota</taxon>
        <taxon>Pezizomycotina</taxon>
        <taxon>Dothideomycetes</taxon>
        <taxon>Pleosporomycetidae</taxon>
        <taxon>Pleosporales</taxon>
        <taxon>Pleosporineae</taxon>
        <taxon>Pleosporaceae</taxon>
        <taxon>Pyrenophora</taxon>
    </lineage>
</organism>
<dbReference type="Proteomes" id="UP000249757">
    <property type="component" value="Unassembled WGS sequence"/>
</dbReference>
<dbReference type="AlphaFoldDB" id="A0A317AGQ3"/>
<keyword evidence="2" id="KW-1185">Reference proteome</keyword>
<gene>
    <name evidence="1" type="ORF">Ptr86124_013617</name>
</gene>
<protein>
    <submittedName>
        <fullName evidence="1">Uncharacterized protein</fullName>
    </submittedName>
</protein>
<proteinExistence type="predicted"/>
<evidence type="ECO:0000313" key="2">
    <source>
        <dbReference type="Proteomes" id="UP000249757"/>
    </source>
</evidence>
<comment type="caution">
    <text evidence="1">The sequence shown here is derived from an EMBL/GenBank/DDBJ whole genome shotgun (WGS) entry which is preliminary data.</text>
</comment>
<dbReference type="EMBL" id="NRDI02000041">
    <property type="protein sequence ID" value="KAI1507440.1"/>
    <property type="molecule type" value="Genomic_DNA"/>
</dbReference>
<name>A0A317AGQ3_9PLEO</name>
<accession>A0A317AGQ3</accession>
<sequence>MTERHKLQGIGGVVKLKHKKQVRIGEYAKPCRNEKKKLIPYFSARFEESLGARAFDASVLSGVRGTRLGLREFGDSSSASCSKSKLS</sequence>